<dbReference type="Gene3D" id="1.10.540.10">
    <property type="entry name" value="Acyl-CoA dehydrogenase/oxidase, N-terminal domain"/>
    <property type="match status" value="1"/>
</dbReference>
<feature type="domain" description="Acyl-CoA oxidase/dehydrogenase middle" evidence="8">
    <location>
        <begin position="123"/>
        <end position="216"/>
    </location>
</feature>
<name>K4R2H5_STRDJ</name>
<dbReference type="InterPro" id="IPR037069">
    <property type="entry name" value="AcylCoA_DH/ox_N_sf"/>
</dbReference>
<dbReference type="CDD" id="cd00567">
    <property type="entry name" value="ACAD"/>
    <property type="match status" value="1"/>
</dbReference>
<dbReference type="OrthoDB" id="8876745at2"/>
<evidence type="ECO:0000256" key="4">
    <source>
        <dbReference type="ARBA" id="ARBA00022827"/>
    </source>
</evidence>
<dbReference type="SUPFAM" id="SSF47203">
    <property type="entry name" value="Acyl-CoA dehydrogenase C-terminal domain-like"/>
    <property type="match status" value="1"/>
</dbReference>
<dbReference type="Pfam" id="PF02770">
    <property type="entry name" value="Acyl-CoA_dh_M"/>
    <property type="match status" value="1"/>
</dbReference>
<keyword evidence="4 6" id="KW-0274">FAD</keyword>
<dbReference type="SUPFAM" id="SSF56645">
    <property type="entry name" value="Acyl-CoA dehydrogenase NM domain-like"/>
    <property type="match status" value="1"/>
</dbReference>
<dbReference type="GO" id="GO:0050660">
    <property type="term" value="F:flavin adenine dinucleotide binding"/>
    <property type="evidence" value="ECO:0007669"/>
    <property type="project" value="InterPro"/>
</dbReference>
<dbReference type="Gene3D" id="1.20.140.10">
    <property type="entry name" value="Butyryl-CoA Dehydrogenase, subunit A, domain 3"/>
    <property type="match status" value="1"/>
</dbReference>
<evidence type="ECO:0000313" key="11">
    <source>
        <dbReference type="Proteomes" id="UP000008043"/>
    </source>
</evidence>
<dbReference type="InterPro" id="IPR036250">
    <property type="entry name" value="AcylCo_DH-like_C"/>
</dbReference>
<dbReference type="eggNOG" id="COG1960">
    <property type="taxonomic scope" value="Bacteria"/>
</dbReference>
<evidence type="ECO:0000256" key="2">
    <source>
        <dbReference type="ARBA" id="ARBA00009347"/>
    </source>
</evidence>
<dbReference type="Pfam" id="PF00441">
    <property type="entry name" value="Acyl-CoA_dh_1"/>
    <property type="match status" value="1"/>
</dbReference>
<feature type="domain" description="Acyl-CoA dehydrogenase/oxidase C-terminal" evidence="7">
    <location>
        <begin position="230"/>
        <end position="376"/>
    </location>
</feature>
<dbReference type="PANTHER" id="PTHR43884:SF12">
    <property type="entry name" value="ISOVALERYL-COA DEHYDROGENASE, MITOCHONDRIAL-RELATED"/>
    <property type="match status" value="1"/>
</dbReference>
<dbReference type="GO" id="GO:0016937">
    <property type="term" value="F:short-chain fatty acyl-CoA dehydrogenase activity"/>
    <property type="evidence" value="ECO:0007669"/>
    <property type="project" value="UniProtKB-EC"/>
</dbReference>
<dbReference type="STRING" id="1214101.BN159_2475"/>
<dbReference type="Pfam" id="PF02771">
    <property type="entry name" value="Acyl-CoA_dh_N"/>
    <property type="match status" value="1"/>
</dbReference>
<keyword evidence="5 6" id="KW-0560">Oxidoreductase</keyword>
<dbReference type="RefSeq" id="WP_015657248.1">
    <property type="nucleotide sequence ID" value="NC_020504.1"/>
</dbReference>
<reference evidence="10 11" key="1">
    <citation type="journal article" date="2012" name="J. Bacteriol.">
        <title>Genome sequence of the bacterium Streptomyces davawensis JCM 4913 and heterologous production of the unique antibiotic roseoflavin.</title>
        <authorList>
            <person name="Jankowitsch F."/>
            <person name="Schwarz J."/>
            <person name="Ruckert C."/>
            <person name="Gust B."/>
            <person name="Szczepanowski R."/>
            <person name="Blom J."/>
            <person name="Pelzer S."/>
            <person name="Kalinowski J."/>
            <person name="Mack M."/>
        </authorList>
    </citation>
    <scope>NUCLEOTIDE SEQUENCE [LARGE SCALE GENOMIC DNA]</scope>
    <source>
        <strain evidence="11">DSM 101723 / JCM 4913 / KCC S-0913 / 768</strain>
    </source>
</reference>
<dbReference type="Gene3D" id="2.40.110.10">
    <property type="entry name" value="Butyryl-CoA Dehydrogenase, subunit A, domain 2"/>
    <property type="match status" value="1"/>
</dbReference>
<dbReference type="InterPro" id="IPR006091">
    <property type="entry name" value="Acyl-CoA_Oxase/DH_mid-dom"/>
</dbReference>
<evidence type="ECO:0000259" key="8">
    <source>
        <dbReference type="Pfam" id="PF02770"/>
    </source>
</evidence>
<keyword evidence="11" id="KW-1185">Reference proteome</keyword>
<dbReference type="InterPro" id="IPR046373">
    <property type="entry name" value="Acyl-CoA_Oxase/DH_mid-dom_sf"/>
</dbReference>
<dbReference type="InterPro" id="IPR009100">
    <property type="entry name" value="AcylCoA_DH/oxidase_NM_dom_sf"/>
</dbReference>
<dbReference type="PIRSF" id="PIRSF016578">
    <property type="entry name" value="HsaA"/>
    <property type="match status" value="1"/>
</dbReference>
<dbReference type="HOGENOM" id="CLU_018204_0_2_11"/>
<dbReference type="Proteomes" id="UP000008043">
    <property type="component" value="Chromosome"/>
</dbReference>
<evidence type="ECO:0000256" key="3">
    <source>
        <dbReference type="ARBA" id="ARBA00022630"/>
    </source>
</evidence>
<evidence type="ECO:0000259" key="9">
    <source>
        <dbReference type="Pfam" id="PF02771"/>
    </source>
</evidence>
<dbReference type="EMBL" id="HE971709">
    <property type="protein sequence ID" value="CCK26854.1"/>
    <property type="molecule type" value="Genomic_DNA"/>
</dbReference>
<comment type="similarity">
    <text evidence="2 6">Belongs to the acyl-CoA dehydrogenase family.</text>
</comment>
<evidence type="ECO:0000313" key="10">
    <source>
        <dbReference type="EMBL" id="CCK26854.1"/>
    </source>
</evidence>
<feature type="domain" description="Acyl-CoA dehydrogenase/oxidase N-terminal" evidence="9">
    <location>
        <begin position="6"/>
        <end position="117"/>
    </location>
</feature>
<organism evidence="10 11">
    <name type="scientific">Streptomyces davaonensis (strain DSM 101723 / JCM 4913 / KCC S-0913 / 768)</name>
    <dbReference type="NCBI Taxonomy" id="1214101"/>
    <lineage>
        <taxon>Bacteria</taxon>
        <taxon>Bacillati</taxon>
        <taxon>Actinomycetota</taxon>
        <taxon>Actinomycetes</taxon>
        <taxon>Kitasatosporales</taxon>
        <taxon>Streptomycetaceae</taxon>
        <taxon>Streptomyces</taxon>
    </lineage>
</organism>
<evidence type="ECO:0000259" key="7">
    <source>
        <dbReference type="Pfam" id="PF00441"/>
    </source>
</evidence>
<comment type="cofactor">
    <cofactor evidence="1 6">
        <name>FAD</name>
        <dbReference type="ChEBI" id="CHEBI:57692"/>
    </cofactor>
</comment>
<dbReference type="InterPro" id="IPR009075">
    <property type="entry name" value="AcylCo_DH/oxidase_C"/>
</dbReference>
<dbReference type="PANTHER" id="PTHR43884">
    <property type="entry name" value="ACYL-COA DEHYDROGENASE"/>
    <property type="match status" value="1"/>
</dbReference>
<dbReference type="AlphaFoldDB" id="K4R2H5"/>
<accession>K4R2H5</accession>
<evidence type="ECO:0000256" key="6">
    <source>
        <dbReference type="RuleBase" id="RU362125"/>
    </source>
</evidence>
<dbReference type="PATRIC" id="fig|1214101.3.peg.2513"/>
<dbReference type="FunFam" id="2.40.110.10:FF:000002">
    <property type="entry name" value="Acyl-CoA dehydrogenase fadE12"/>
    <property type="match status" value="1"/>
</dbReference>
<protein>
    <submittedName>
        <fullName evidence="10">Short-chain specific acyl-CoA dehydrogenase</fullName>
        <ecNumber evidence="10">1.3.8.1</ecNumber>
    </submittedName>
</protein>
<dbReference type="KEGG" id="sdv:BN159_2475"/>
<gene>
    <name evidence="10" type="primary">pyr7</name>
    <name evidence="10" type="ORF">BN159_2475</name>
</gene>
<dbReference type="InterPro" id="IPR013786">
    <property type="entry name" value="AcylCoA_DH/ox_N"/>
</dbReference>
<sequence>MDFAWTEEQRQAYDQTLTAVREAFPPSDGTAEYYDRGDFKQLGTLGLLGLSVPAEYGGGGLGALDTARQVEALGRGCDRTGLVFGASAHLFACAMPIVDFGGPALKSRVLPGMCSGELIAGNAMTEDEAGSDVSKLSTVAERTEGGWILNGEKSFVTNGPAADVFTTYATTDPKAGYLGVTGFVVERGAPGLTIGEPFEKMGMAHVPAGRLKFDNCFVPDGDLLGEEGQGGFIFQHSMGWERCCLFAGFLGLADHLLDRAVEQARTRKQSGRRISRFQAVSHRIADMKLRTESARLLLYRAAWEMDRGGPATLWIALSKLAVSEGVISTALDAIRLFGGRGYLRAEGIEAALRDAVPSVIFSGTSDIQRDIISRELGL</sequence>
<evidence type="ECO:0000256" key="5">
    <source>
        <dbReference type="ARBA" id="ARBA00023002"/>
    </source>
</evidence>
<evidence type="ECO:0000256" key="1">
    <source>
        <dbReference type="ARBA" id="ARBA00001974"/>
    </source>
</evidence>
<dbReference type="EC" id="1.3.8.1" evidence="10"/>
<proteinExistence type="inferred from homology"/>
<keyword evidence="3 6" id="KW-0285">Flavoprotein</keyword>